<dbReference type="InterPro" id="IPR015813">
    <property type="entry name" value="Pyrv/PenolPyrv_kinase-like_dom"/>
</dbReference>
<dbReference type="InterPro" id="IPR005000">
    <property type="entry name" value="Aldolase/citrate-lyase_domain"/>
</dbReference>
<evidence type="ECO:0000313" key="5">
    <source>
        <dbReference type="EMBL" id="PPC76891.1"/>
    </source>
</evidence>
<dbReference type="EMBL" id="PRLP01000038">
    <property type="protein sequence ID" value="PPC76891.1"/>
    <property type="molecule type" value="Genomic_DNA"/>
</dbReference>
<dbReference type="AlphaFoldDB" id="A0A2S5KPZ2"/>
<dbReference type="SUPFAM" id="SSF51621">
    <property type="entry name" value="Phosphoenolpyruvate/pyruvate domain"/>
    <property type="match status" value="1"/>
</dbReference>
<evidence type="ECO:0000256" key="1">
    <source>
        <dbReference type="ARBA" id="ARBA00005568"/>
    </source>
</evidence>
<accession>A0A2S5KPZ2</accession>
<name>A0A2S5KPZ2_9PROT</name>
<evidence type="ECO:0000256" key="2">
    <source>
        <dbReference type="ARBA" id="ARBA00022723"/>
    </source>
</evidence>
<dbReference type="GO" id="GO:0046872">
    <property type="term" value="F:metal ion binding"/>
    <property type="evidence" value="ECO:0007669"/>
    <property type="project" value="UniProtKB-KW"/>
</dbReference>
<comment type="similarity">
    <text evidence="1">Belongs to the HpcH/HpaI aldolase family.</text>
</comment>
<dbReference type="GO" id="GO:0005737">
    <property type="term" value="C:cytoplasm"/>
    <property type="evidence" value="ECO:0007669"/>
    <property type="project" value="TreeGrafter"/>
</dbReference>
<dbReference type="PANTHER" id="PTHR30502">
    <property type="entry name" value="2-KETO-3-DEOXY-L-RHAMNONATE ALDOLASE"/>
    <property type="match status" value="1"/>
</dbReference>
<dbReference type="Proteomes" id="UP000238196">
    <property type="component" value="Unassembled WGS sequence"/>
</dbReference>
<reference evidence="5 6" key="1">
    <citation type="submission" date="2018-02" db="EMBL/GenBank/DDBJ databases">
        <title>novel marine gammaproteobacteria from coastal saline agro ecosystem.</title>
        <authorList>
            <person name="Krishnan R."/>
            <person name="Ramesh Kumar N."/>
        </authorList>
    </citation>
    <scope>NUCLEOTIDE SEQUENCE [LARGE SCALE GENOMIC DNA]</scope>
    <source>
        <strain evidence="5 6">228</strain>
    </source>
</reference>
<keyword evidence="3" id="KW-0456">Lyase</keyword>
<dbReference type="OrthoDB" id="9802624at2"/>
<dbReference type="PANTHER" id="PTHR30502:SF0">
    <property type="entry name" value="PHOSPHOENOLPYRUVATE CARBOXYLASE FAMILY PROTEIN"/>
    <property type="match status" value="1"/>
</dbReference>
<gene>
    <name evidence="5" type="ORF">C4K68_13220</name>
</gene>
<feature type="domain" description="HpcH/HpaI aldolase/citrate lyase" evidence="4">
    <location>
        <begin position="18"/>
        <end position="238"/>
    </location>
</feature>
<protein>
    <submittedName>
        <fullName evidence="5">2-dehydro-3-deoxyglucarate aldolase</fullName>
    </submittedName>
</protein>
<organism evidence="5 6">
    <name type="scientific">Proteobacteria bacterium 228</name>
    <dbReference type="NCBI Taxonomy" id="2083153"/>
    <lineage>
        <taxon>Bacteria</taxon>
        <taxon>Pseudomonadati</taxon>
        <taxon>Pseudomonadota</taxon>
    </lineage>
</organism>
<keyword evidence="2" id="KW-0479">Metal-binding</keyword>
<evidence type="ECO:0000313" key="6">
    <source>
        <dbReference type="Proteomes" id="UP000238196"/>
    </source>
</evidence>
<evidence type="ECO:0000256" key="3">
    <source>
        <dbReference type="ARBA" id="ARBA00023239"/>
    </source>
</evidence>
<dbReference type="InterPro" id="IPR050251">
    <property type="entry name" value="HpcH-HpaI_aldolase"/>
</dbReference>
<dbReference type="Gene3D" id="3.20.20.60">
    <property type="entry name" value="Phosphoenolpyruvate-binding domains"/>
    <property type="match status" value="1"/>
</dbReference>
<proteinExistence type="inferred from homology"/>
<dbReference type="InterPro" id="IPR040442">
    <property type="entry name" value="Pyrv_kinase-like_dom_sf"/>
</dbReference>
<comment type="caution">
    <text evidence="5">The sequence shown here is derived from an EMBL/GenBank/DDBJ whole genome shotgun (WGS) entry which is preliminary data.</text>
</comment>
<evidence type="ECO:0000259" key="4">
    <source>
        <dbReference type="Pfam" id="PF03328"/>
    </source>
</evidence>
<sequence>MSLNNTFKNKLLAGQRQLGGWSLSGSSTIAEALAHLDYDYLVLDLEHGPSNTQDLLQLLRAVEQTATQPVVRMASHDPIAIKQALDLGAMNLYFPFVENVAEAEAIVQAAFYPPAGRRGFAKMHRASRYGTRATYVEEANDAICLMAQLESPEALMQAVDIGKVPGISAVFIGPGDLSAALGLHGQVNHPEVRQLAADTVARCREAGIAVGTVMPSPADAVWAFKVGFSYVSIANDVANLLSKCREQLADARQGLGEAL</sequence>
<dbReference type="GO" id="GO:0016832">
    <property type="term" value="F:aldehyde-lyase activity"/>
    <property type="evidence" value="ECO:0007669"/>
    <property type="project" value="TreeGrafter"/>
</dbReference>
<dbReference type="Pfam" id="PF03328">
    <property type="entry name" value="HpcH_HpaI"/>
    <property type="match status" value="1"/>
</dbReference>